<dbReference type="PANTHER" id="PTHR47977">
    <property type="entry name" value="RAS-RELATED PROTEIN RAB"/>
    <property type="match status" value="1"/>
</dbReference>
<dbReference type="SMART" id="SM00175">
    <property type="entry name" value="RAB"/>
    <property type="match status" value="1"/>
</dbReference>
<organism evidence="3">
    <name type="scientific">marine sediment metagenome</name>
    <dbReference type="NCBI Taxonomy" id="412755"/>
    <lineage>
        <taxon>unclassified sequences</taxon>
        <taxon>metagenomes</taxon>
        <taxon>ecological metagenomes</taxon>
    </lineage>
</organism>
<dbReference type="PRINTS" id="PR00449">
    <property type="entry name" value="RASTRNSFRMNG"/>
</dbReference>
<dbReference type="PROSITE" id="PS51420">
    <property type="entry name" value="RHO"/>
    <property type="match status" value="1"/>
</dbReference>
<dbReference type="SMART" id="SM00176">
    <property type="entry name" value="RAN"/>
    <property type="match status" value="1"/>
</dbReference>
<dbReference type="EMBL" id="LAZR01021480">
    <property type="protein sequence ID" value="KKL85180.1"/>
    <property type="molecule type" value="Genomic_DNA"/>
</dbReference>
<dbReference type="PROSITE" id="PS51419">
    <property type="entry name" value="RAB"/>
    <property type="match status" value="1"/>
</dbReference>
<keyword evidence="2" id="KW-0342">GTP-binding</keyword>
<proteinExistence type="predicted"/>
<dbReference type="InterPro" id="IPR001806">
    <property type="entry name" value="Small_GTPase"/>
</dbReference>
<evidence type="ECO:0000313" key="3">
    <source>
        <dbReference type="EMBL" id="KKL85180.1"/>
    </source>
</evidence>
<evidence type="ECO:0000256" key="2">
    <source>
        <dbReference type="ARBA" id="ARBA00023134"/>
    </source>
</evidence>
<dbReference type="InterPro" id="IPR050227">
    <property type="entry name" value="Rab"/>
</dbReference>
<dbReference type="AlphaFoldDB" id="A0A0F9HU02"/>
<dbReference type="SMART" id="SM00174">
    <property type="entry name" value="RHO"/>
    <property type="match status" value="1"/>
</dbReference>
<dbReference type="FunFam" id="3.40.50.300:FF:001447">
    <property type="entry name" value="Ras-related protein Rab-1B"/>
    <property type="match status" value="1"/>
</dbReference>
<protein>
    <recommendedName>
        <fullName evidence="4">GTP-binding protein</fullName>
    </recommendedName>
</protein>
<evidence type="ECO:0008006" key="4">
    <source>
        <dbReference type="Google" id="ProtNLM"/>
    </source>
</evidence>
<evidence type="ECO:0000256" key="1">
    <source>
        <dbReference type="ARBA" id="ARBA00022741"/>
    </source>
</evidence>
<dbReference type="PROSITE" id="PS51421">
    <property type="entry name" value="RAS"/>
    <property type="match status" value="1"/>
</dbReference>
<dbReference type="SMART" id="SM00173">
    <property type="entry name" value="RAS"/>
    <property type="match status" value="1"/>
</dbReference>
<dbReference type="SUPFAM" id="SSF52540">
    <property type="entry name" value="P-loop containing nucleoside triphosphate hydrolases"/>
    <property type="match status" value="1"/>
</dbReference>
<comment type="caution">
    <text evidence="3">The sequence shown here is derived from an EMBL/GenBank/DDBJ whole genome shotgun (WGS) entry which is preliminary data.</text>
</comment>
<keyword evidence="1" id="KW-0547">Nucleotide-binding</keyword>
<dbReference type="NCBIfam" id="TIGR00231">
    <property type="entry name" value="small_GTP"/>
    <property type="match status" value="1"/>
</dbReference>
<reference evidence="3" key="1">
    <citation type="journal article" date="2015" name="Nature">
        <title>Complex archaea that bridge the gap between prokaryotes and eukaryotes.</title>
        <authorList>
            <person name="Spang A."/>
            <person name="Saw J.H."/>
            <person name="Jorgensen S.L."/>
            <person name="Zaremba-Niedzwiedzka K."/>
            <person name="Martijn J."/>
            <person name="Lind A.E."/>
            <person name="van Eijk R."/>
            <person name="Schleper C."/>
            <person name="Guy L."/>
            <person name="Ettema T.J."/>
        </authorList>
    </citation>
    <scope>NUCLEOTIDE SEQUENCE</scope>
</reference>
<gene>
    <name evidence="3" type="ORF">LCGC14_1957320</name>
</gene>
<dbReference type="GO" id="GO:0003924">
    <property type="term" value="F:GTPase activity"/>
    <property type="evidence" value="ECO:0007669"/>
    <property type="project" value="InterPro"/>
</dbReference>
<dbReference type="InterPro" id="IPR027417">
    <property type="entry name" value="P-loop_NTPase"/>
</dbReference>
<dbReference type="GO" id="GO:0005525">
    <property type="term" value="F:GTP binding"/>
    <property type="evidence" value="ECO:0007669"/>
    <property type="project" value="UniProtKB-KW"/>
</dbReference>
<dbReference type="Gene3D" id="3.40.50.300">
    <property type="entry name" value="P-loop containing nucleotide triphosphate hydrolases"/>
    <property type="match status" value="1"/>
</dbReference>
<accession>A0A0F9HU02</accession>
<name>A0A0F9HU02_9ZZZZ</name>
<dbReference type="Pfam" id="PF00071">
    <property type="entry name" value="Ras"/>
    <property type="match status" value="1"/>
</dbReference>
<sequence length="334" mass="38042">MNDEIGPNPKAWLSTNFSQMELINISIKTFSVLSGEQGLIPESLVVLPFPSLGLKGLIKYIIWDDETRRGSIGQAAIVLFFQEGDDVIFYKYITLLSTPFEEIYQKITDAEKTKAPREIFVDILTNLEKNVSNLLDEFRIQENTQFQGEQFPEQQVIDRSLINYQFKIIIVGDPSVGKTSLILRYTNNAFRRSYVPTMGVHVSNKIFKIDDSLIQLTLWDIGGQTKFHTMRQQFYRGSDAVFLLFDLTNPESFNNIPRWFSDVSGHLSDHSEVLMGFIIGNKKDLVDKIMITSEMETTMAAKLNLGFIETSALLGENVDYAFSTIANLLFKSRL</sequence>
<dbReference type="InterPro" id="IPR005225">
    <property type="entry name" value="Small_GTP-bd"/>
</dbReference>
<dbReference type="CDD" id="cd00154">
    <property type="entry name" value="Rab"/>
    <property type="match status" value="1"/>
</dbReference>